<proteinExistence type="predicted"/>
<dbReference type="InterPro" id="IPR001304">
    <property type="entry name" value="C-type_lectin-like"/>
</dbReference>
<comment type="caution">
    <text evidence="3">The sequence shown here is derived from an EMBL/GenBank/DDBJ whole genome shotgun (WGS) entry which is preliminary data.</text>
</comment>
<dbReference type="EMBL" id="QZJZ01000005">
    <property type="protein sequence ID" value="RJP62096.1"/>
    <property type="molecule type" value="Genomic_DNA"/>
</dbReference>
<evidence type="ECO:0000259" key="2">
    <source>
        <dbReference type="PROSITE" id="PS50041"/>
    </source>
</evidence>
<feature type="domain" description="C-type lectin" evidence="2">
    <location>
        <begin position="29"/>
        <end position="137"/>
    </location>
</feature>
<evidence type="ECO:0000256" key="1">
    <source>
        <dbReference type="SAM" id="SignalP"/>
    </source>
</evidence>
<dbReference type="PROSITE" id="PS50041">
    <property type="entry name" value="C_TYPE_LECTIN_2"/>
    <property type="match status" value="1"/>
</dbReference>
<gene>
    <name evidence="3" type="ORF">C4541_00755</name>
</gene>
<sequence length="194" mass="21598">MKMRWIFVVLLAASLWSQKSYAAPVQWAENGHWYELIGTGLSWSNARIYAQNSSYNDMPGYLATLASPEEDAWVRAAFGVGDYWIGGYQPDGSPEPTGGYCWVTGEAWTWNDRNGSDNSGGQSVLYYYHGGYWDDDHPDGMGRPFLIEYGTYIDDGIHGNAPVPVEPEAAIPEPMSLAALLLGLACYQIRKRLK</sequence>
<dbReference type="InterPro" id="IPR013424">
    <property type="entry name" value="Ice-binding_C"/>
</dbReference>
<dbReference type="InterPro" id="IPR016186">
    <property type="entry name" value="C-type_lectin-like/link_sf"/>
</dbReference>
<accession>A0A3A4RJS2</accession>
<dbReference type="NCBIfam" id="TIGR02595">
    <property type="entry name" value="PEP_CTERM"/>
    <property type="match status" value="1"/>
</dbReference>
<protein>
    <submittedName>
        <fullName evidence="3">PEP-CTERM sorting domain-containing protein</fullName>
    </submittedName>
</protein>
<dbReference type="SUPFAM" id="SSF56436">
    <property type="entry name" value="C-type lectin-like"/>
    <property type="match status" value="1"/>
</dbReference>
<dbReference type="InterPro" id="IPR016187">
    <property type="entry name" value="CTDL_fold"/>
</dbReference>
<dbReference type="AlphaFoldDB" id="A0A3A4RJS2"/>
<organism evidence="3 4">
    <name type="scientific">Candidatus Auribacter fodinae</name>
    <dbReference type="NCBI Taxonomy" id="2093366"/>
    <lineage>
        <taxon>Bacteria</taxon>
        <taxon>Pseudomonadati</taxon>
        <taxon>Candidatus Auribacterota</taxon>
        <taxon>Candidatus Auribacteria</taxon>
        <taxon>Candidatus Auribacterales</taxon>
        <taxon>Candidatus Auribacteraceae</taxon>
        <taxon>Candidatus Auribacter</taxon>
    </lineage>
</organism>
<dbReference type="Gene3D" id="3.10.100.10">
    <property type="entry name" value="Mannose-Binding Protein A, subunit A"/>
    <property type="match status" value="1"/>
</dbReference>
<evidence type="ECO:0000313" key="4">
    <source>
        <dbReference type="Proteomes" id="UP000266426"/>
    </source>
</evidence>
<dbReference type="Proteomes" id="UP000266426">
    <property type="component" value="Unassembled WGS sequence"/>
</dbReference>
<reference evidence="3 4" key="1">
    <citation type="journal article" date="2017" name="ISME J.">
        <title>Energy and carbon metabolisms in a deep terrestrial subsurface fluid microbial community.</title>
        <authorList>
            <person name="Momper L."/>
            <person name="Jungbluth S.P."/>
            <person name="Lee M.D."/>
            <person name="Amend J.P."/>
        </authorList>
    </citation>
    <scope>NUCLEOTIDE SEQUENCE [LARGE SCALE GENOMIC DNA]</scope>
    <source>
        <strain evidence="3">SURF_26</strain>
    </source>
</reference>
<name>A0A3A4RJS2_9BACT</name>
<keyword evidence="1" id="KW-0732">Signal</keyword>
<feature type="signal peptide" evidence="1">
    <location>
        <begin position="1"/>
        <end position="22"/>
    </location>
</feature>
<evidence type="ECO:0000313" key="3">
    <source>
        <dbReference type="EMBL" id="RJP62096.1"/>
    </source>
</evidence>
<feature type="chain" id="PRO_5017326146" evidence="1">
    <location>
        <begin position="23"/>
        <end position="194"/>
    </location>
</feature>